<evidence type="ECO:0000313" key="2">
    <source>
        <dbReference type="Proteomes" id="UP001434883"/>
    </source>
</evidence>
<dbReference type="EMBL" id="JAHRIN010059867">
    <property type="protein sequence ID" value="MEQ2212505.1"/>
    <property type="molecule type" value="Genomic_DNA"/>
</dbReference>
<dbReference type="Proteomes" id="UP001434883">
    <property type="component" value="Unassembled WGS sequence"/>
</dbReference>
<gene>
    <name evidence="1" type="ORF">XENOCAPTIV_000583</name>
</gene>
<proteinExistence type="predicted"/>
<evidence type="ECO:0000313" key="1">
    <source>
        <dbReference type="EMBL" id="MEQ2212505.1"/>
    </source>
</evidence>
<name>A0ABV0RW38_9TELE</name>
<sequence length="104" mass="12249">MAENQHRELLIKAPNSDKMERMSVEELFSTLFNEKGKNKGNRRIVFLRYFHYAAEKQEKQRNTISSHQLFPDRSSILTCTNGSSWIPSWIHAFMLFRINSDPTT</sequence>
<reference evidence="1 2" key="1">
    <citation type="submission" date="2021-06" db="EMBL/GenBank/DDBJ databases">
        <authorList>
            <person name="Palmer J.M."/>
        </authorList>
    </citation>
    <scope>NUCLEOTIDE SEQUENCE [LARGE SCALE GENOMIC DNA]</scope>
    <source>
        <strain evidence="1 2">XC_2019</strain>
        <tissue evidence="1">Muscle</tissue>
    </source>
</reference>
<protein>
    <submittedName>
        <fullName evidence="1">Uncharacterized protein</fullName>
    </submittedName>
</protein>
<comment type="caution">
    <text evidence="1">The sequence shown here is derived from an EMBL/GenBank/DDBJ whole genome shotgun (WGS) entry which is preliminary data.</text>
</comment>
<keyword evidence="2" id="KW-1185">Reference proteome</keyword>
<organism evidence="1 2">
    <name type="scientific">Xenoophorus captivus</name>
    <dbReference type="NCBI Taxonomy" id="1517983"/>
    <lineage>
        <taxon>Eukaryota</taxon>
        <taxon>Metazoa</taxon>
        <taxon>Chordata</taxon>
        <taxon>Craniata</taxon>
        <taxon>Vertebrata</taxon>
        <taxon>Euteleostomi</taxon>
        <taxon>Actinopterygii</taxon>
        <taxon>Neopterygii</taxon>
        <taxon>Teleostei</taxon>
        <taxon>Neoteleostei</taxon>
        <taxon>Acanthomorphata</taxon>
        <taxon>Ovalentaria</taxon>
        <taxon>Atherinomorphae</taxon>
        <taxon>Cyprinodontiformes</taxon>
        <taxon>Goodeidae</taxon>
        <taxon>Xenoophorus</taxon>
    </lineage>
</organism>
<accession>A0ABV0RW38</accession>